<proteinExistence type="predicted"/>
<sequence length="171" mass="20073">MSASKDTADQSRKFGFKETREQYRERKKQEKQLKWTERLSKEDLGKLQIELESLKRARFLAPQQNERKRLVLRMIRELEAAESKEAEKEEPAVVTTPSVVESDSDDDIFLADGRMTHDEDKRLFIPRSIRRKPEDKKIEKTPHQLAEEAERELLADVQGDEDIDSFLDSLQ</sequence>
<feature type="compositionally biased region" description="Basic and acidic residues" evidence="1">
    <location>
        <begin position="131"/>
        <end position="146"/>
    </location>
</feature>
<dbReference type="AlphaFoldDB" id="A0A640KGX2"/>
<protein>
    <submittedName>
        <fullName evidence="2">Uncharacterized protein</fullName>
    </submittedName>
</protein>
<dbReference type="Proteomes" id="UP000419144">
    <property type="component" value="Unassembled WGS sequence"/>
</dbReference>
<dbReference type="OrthoDB" id="267356at2759"/>
<gene>
    <name evidence="2" type="ORF">LtaPh_2120600</name>
</gene>
<evidence type="ECO:0000313" key="2">
    <source>
        <dbReference type="EMBL" id="GET88451.1"/>
    </source>
</evidence>
<keyword evidence="3" id="KW-1185">Reference proteome</keyword>
<reference evidence="2" key="1">
    <citation type="submission" date="2019-11" db="EMBL/GenBank/DDBJ databases">
        <title>Leishmania tarentolae CDS.</title>
        <authorList>
            <person name="Goto Y."/>
            <person name="Yamagishi J."/>
        </authorList>
    </citation>
    <scope>NUCLEOTIDE SEQUENCE [LARGE SCALE GENOMIC DNA]</scope>
    <source>
        <strain evidence="2">Parrot Tar II</strain>
    </source>
</reference>
<accession>A0A640KGX2</accession>
<feature type="compositionally biased region" description="Basic and acidic residues" evidence="1">
    <location>
        <begin position="81"/>
        <end position="91"/>
    </location>
</feature>
<feature type="region of interest" description="Disordered" evidence="1">
    <location>
        <begin position="126"/>
        <end position="146"/>
    </location>
</feature>
<comment type="caution">
    <text evidence="2">The sequence shown here is derived from an EMBL/GenBank/DDBJ whole genome shotgun (WGS) entry which is preliminary data.</text>
</comment>
<evidence type="ECO:0000313" key="3">
    <source>
        <dbReference type="Proteomes" id="UP000419144"/>
    </source>
</evidence>
<evidence type="ECO:0000256" key="1">
    <source>
        <dbReference type="SAM" id="MobiDB-lite"/>
    </source>
</evidence>
<name>A0A640KGX2_LEITA</name>
<feature type="region of interest" description="Disordered" evidence="1">
    <location>
        <begin position="81"/>
        <end position="106"/>
    </location>
</feature>
<feature type="region of interest" description="Disordered" evidence="1">
    <location>
        <begin position="1"/>
        <end position="31"/>
    </location>
</feature>
<organism evidence="2 3">
    <name type="scientific">Leishmania tarentolae</name>
    <name type="common">Sauroleishmania tarentolae</name>
    <dbReference type="NCBI Taxonomy" id="5689"/>
    <lineage>
        <taxon>Eukaryota</taxon>
        <taxon>Discoba</taxon>
        <taxon>Euglenozoa</taxon>
        <taxon>Kinetoplastea</taxon>
        <taxon>Metakinetoplastina</taxon>
        <taxon>Trypanosomatida</taxon>
        <taxon>Trypanosomatidae</taxon>
        <taxon>Leishmaniinae</taxon>
        <taxon>Leishmania</taxon>
        <taxon>lizard Leishmania</taxon>
    </lineage>
</organism>
<dbReference type="VEuPathDB" id="TriTrypDB:LtaPh_2120600"/>
<dbReference type="EMBL" id="BLBS01000028">
    <property type="protein sequence ID" value="GET88451.1"/>
    <property type="molecule type" value="Genomic_DNA"/>
</dbReference>